<accession>A0ABT7F7Z7</accession>
<dbReference type="Pfam" id="PF00534">
    <property type="entry name" value="Glycos_transf_1"/>
    <property type="match status" value="1"/>
</dbReference>
<dbReference type="EMBL" id="JASNJD010000031">
    <property type="protein sequence ID" value="MDK3020740.1"/>
    <property type="molecule type" value="Genomic_DNA"/>
</dbReference>
<protein>
    <submittedName>
        <fullName evidence="2">Glycosyltransferase</fullName>
        <ecNumber evidence="2">2.4.-.-</ecNumber>
    </submittedName>
</protein>
<feature type="domain" description="Glycosyl transferase family 1" evidence="1">
    <location>
        <begin position="216"/>
        <end position="322"/>
    </location>
</feature>
<dbReference type="SUPFAM" id="SSF53756">
    <property type="entry name" value="UDP-Glycosyltransferase/glycogen phosphorylase"/>
    <property type="match status" value="1"/>
</dbReference>
<dbReference type="Gene3D" id="3.40.50.2000">
    <property type="entry name" value="Glycogen Phosphorylase B"/>
    <property type="match status" value="1"/>
</dbReference>
<gene>
    <name evidence="2" type="ORF">QO033_23950</name>
</gene>
<evidence type="ECO:0000313" key="2">
    <source>
        <dbReference type="EMBL" id="MDK3020740.1"/>
    </source>
</evidence>
<keyword evidence="2" id="KW-0328">Glycosyltransferase</keyword>
<evidence type="ECO:0000313" key="3">
    <source>
        <dbReference type="Proteomes" id="UP001243757"/>
    </source>
</evidence>
<keyword evidence="2" id="KW-0808">Transferase</keyword>
<dbReference type="GO" id="GO:0016757">
    <property type="term" value="F:glycosyltransferase activity"/>
    <property type="evidence" value="ECO:0007669"/>
    <property type="project" value="UniProtKB-KW"/>
</dbReference>
<evidence type="ECO:0000259" key="1">
    <source>
        <dbReference type="Pfam" id="PF00534"/>
    </source>
</evidence>
<dbReference type="EC" id="2.4.-.-" evidence="2"/>
<sequence>MAPAIHAETPEPDAPRRPVIQLVLAGTPGVSRQCPDHLRFLEARGHPVYEVALPWVHPLKRLPQFLKQARRLSRAELILTDEYFNAALVSALLRLTRSRARHAVLGLNVSGNRRLRSGFAPLDRLLNRLFFGRVDMAVVASKPEADLFAAEHGIPRDRFAFVRWSYDLPELDGHFAPPARPYFCLIGRNNRDHETFCAALEGLEAEGVIIAHTPPELELPPNVRAYVELPLGDCIACIRQAVANVILVRDADRGAGHITIVTAMHCARPQIISDVETALDYFTTGEHALTVPLADPAAVRAAMQSLMDDPDRADRMGRAARDYAARELTHARRSAVLEQRLRHWLDTEEVLWAPEDEPRAG</sequence>
<name>A0ABT7F7Z7_9RHOB</name>
<dbReference type="InterPro" id="IPR001296">
    <property type="entry name" value="Glyco_trans_1"/>
</dbReference>
<proteinExistence type="predicted"/>
<dbReference type="Proteomes" id="UP001243757">
    <property type="component" value="Unassembled WGS sequence"/>
</dbReference>
<reference evidence="2 3" key="1">
    <citation type="submission" date="2023-05" db="EMBL/GenBank/DDBJ databases">
        <title>Pseudodonghicola sp. nov.</title>
        <authorList>
            <person name="Huang J."/>
        </authorList>
    </citation>
    <scope>NUCLEOTIDE SEQUENCE [LARGE SCALE GENOMIC DNA]</scope>
    <source>
        <strain evidence="2 3">IC7</strain>
    </source>
</reference>
<organism evidence="2 3">
    <name type="scientific">Pseudodonghicola flavimaris</name>
    <dbReference type="NCBI Taxonomy" id="3050036"/>
    <lineage>
        <taxon>Bacteria</taxon>
        <taxon>Pseudomonadati</taxon>
        <taxon>Pseudomonadota</taxon>
        <taxon>Alphaproteobacteria</taxon>
        <taxon>Rhodobacterales</taxon>
        <taxon>Paracoccaceae</taxon>
        <taxon>Pseudodonghicola</taxon>
    </lineage>
</organism>
<keyword evidence="3" id="KW-1185">Reference proteome</keyword>
<comment type="caution">
    <text evidence="2">The sequence shown here is derived from an EMBL/GenBank/DDBJ whole genome shotgun (WGS) entry which is preliminary data.</text>
</comment>